<dbReference type="InterPro" id="IPR000209">
    <property type="entry name" value="Peptidase_S8/S53_dom"/>
</dbReference>
<keyword evidence="3" id="KW-0720">Serine protease</keyword>
<feature type="domain" description="Peptidase S8/S53" evidence="5">
    <location>
        <begin position="364"/>
        <end position="624"/>
    </location>
</feature>
<dbReference type="SUPFAM" id="SSF52743">
    <property type="entry name" value="Subtilisin-like"/>
    <property type="match status" value="1"/>
</dbReference>
<gene>
    <name evidence="6" type="ORF">VSH64_17045</name>
</gene>
<keyword evidence="1" id="KW-0645">Protease</keyword>
<feature type="signal peptide" evidence="4">
    <location>
        <begin position="1"/>
        <end position="32"/>
    </location>
</feature>
<dbReference type="Pfam" id="PF00082">
    <property type="entry name" value="Peptidase_S8"/>
    <property type="match status" value="1"/>
</dbReference>
<evidence type="ECO:0000313" key="6">
    <source>
        <dbReference type="EMBL" id="WSE33792.1"/>
    </source>
</evidence>
<protein>
    <submittedName>
        <fullName evidence="6">S8 family serine peptidase</fullName>
    </submittedName>
</protein>
<keyword evidence="2" id="KW-0378">Hydrolase</keyword>
<evidence type="ECO:0000259" key="5">
    <source>
        <dbReference type="Pfam" id="PF00082"/>
    </source>
</evidence>
<dbReference type="InterPro" id="IPR023828">
    <property type="entry name" value="Peptidase_S8_Ser-AS"/>
</dbReference>
<evidence type="ECO:0000313" key="7">
    <source>
        <dbReference type="Proteomes" id="UP001330812"/>
    </source>
</evidence>
<sequence length="1385" mass="139287">MPRARTIPFRRVLTAVTAAATFTGLAVAPATAAAQPDQPPPSRHVAMPDGGGITVDPDGAATRTDAHGKTVAKTVLALPQGTSALGSLAATDDAVRAAFTQSTAPASSGDLLVQLAGSTAVTGTPLAAGRRAAKTSDTGVNAALAAVGATSVEPVFPAATDVPALAKTVLVHLADSRHTDAAAAKLAATPGVASAQPNRRVSAMSTGPVPVPQPAVKAAKLPQAHQKPPAGLPTNYGVTSSAQSYLNAGGTNALAAYSLLGTKSGHLPGSGEIITNVSIGDLTDQGMADAGDTYVSNYGPTTVVQGGQRYLDLPSMPLIPTYTSDSSGRLDPLGSAEGEDPALGEVLLDFGVMAPLPHNAQRAGAQGDGFTDLLGIAPGAQYRLVVPQDPTLDQISVALLAAARQTPRPDVITASLGVGTDSAGFPGRYLEDDPVAQAVISTIVNQYHIVVTISSNDGTRLYTPAAVGPDGGSTPTDVTKDARATTDIADDQFSTTPTKVLDSGAIAVGGTTLDDTLAVPQPAGGAAAHNPTFATTRTDGGGAFSSGFGSRVDVSAPSDGILVMEHTQRGAAQDVTPVLNGGTSASAPMTAAAAAVVLQAGKLAGRSLSPADVRSVLQHTARPVASPPQMDRPVTVGPQIDVAAAVQSVLGGRRGRIDPAIAGVSVAHRVTVGGLGGSFTENADGGRIDLDTGGTGEGLVGPVTVGADVVGAPDGATYVLKIHGHEFASAVPAVRLSPKEILAAAGLPVMSTVDRSVPVTFEVRSGHRVVASAPQTLTFGPTDGTYAEALAPVAPATVAVGKDVRVHYDLTGVRNLSNPQVVVSTLGHWNPVSAPLFGTGFVAPVTATSGDVVVPASAFAGGAGIYGVGIVQRSVTGTAGDPTYGEFTAIRVGGAAQRPDAPTLTAGASSGHFLEITRAAPAFSLGYDVRGVPGAAGAAVEVSAPAPTLYNSFNTVTNANGDRRDAGGPSAGSVAYQQLPARNGVAKLDAVKLGLGGSVGYDVRVFATDKHGKVLGQASPTSFLALDDGYTPGDTVVTSFAAAAQGLSFVALREPGGGESVQAYDAVKGTYGRVFTSDASGDGGYQVLGADATAHRLVLLHFTNAGWTLETYDTSSGQQVASVTAEGYSVQGGRVDTTRHRAAILAKRTVDNTDFVLPLTVADGALGTPLLADPPGAVAGAFKMIELDQATGLVYLARTGGGPICFGGGAASMAAVDLDSGEARLSGAGSVCASAMAYDDGANKLYQLVYRSVSLNIVGTTSLGSVDGATLTAGDSFTVRQQQAAFLAVDGVHHLGLVAFRTPPVISQFGKVGGVITDNNATSQLAVIDLATGKQVSVVSGLNFVSSPFGGEYNSLTERSVQLDPATRTGWVPSYDGRQLQQFKY</sequence>
<accession>A0ABZ1IHD3</accession>
<keyword evidence="4" id="KW-0732">Signal</keyword>
<keyword evidence="7" id="KW-1185">Reference proteome</keyword>
<evidence type="ECO:0000256" key="2">
    <source>
        <dbReference type="ARBA" id="ARBA00022801"/>
    </source>
</evidence>
<dbReference type="Proteomes" id="UP001330812">
    <property type="component" value="Chromosome"/>
</dbReference>
<evidence type="ECO:0000256" key="4">
    <source>
        <dbReference type="SAM" id="SignalP"/>
    </source>
</evidence>
<dbReference type="EMBL" id="CP142149">
    <property type="protein sequence ID" value="WSE33792.1"/>
    <property type="molecule type" value="Genomic_DNA"/>
</dbReference>
<feature type="chain" id="PRO_5046252434" evidence="4">
    <location>
        <begin position="33"/>
        <end position="1385"/>
    </location>
</feature>
<organism evidence="6 7">
    <name type="scientific">Amycolatopsis rhabdoformis</name>
    <dbReference type="NCBI Taxonomy" id="1448059"/>
    <lineage>
        <taxon>Bacteria</taxon>
        <taxon>Bacillati</taxon>
        <taxon>Actinomycetota</taxon>
        <taxon>Actinomycetes</taxon>
        <taxon>Pseudonocardiales</taxon>
        <taxon>Pseudonocardiaceae</taxon>
        <taxon>Amycolatopsis</taxon>
    </lineage>
</organism>
<evidence type="ECO:0000256" key="1">
    <source>
        <dbReference type="ARBA" id="ARBA00022670"/>
    </source>
</evidence>
<proteinExistence type="predicted"/>
<name>A0ABZ1IHD3_9PSEU</name>
<evidence type="ECO:0000256" key="3">
    <source>
        <dbReference type="ARBA" id="ARBA00022825"/>
    </source>
</evidence>
<reference evidence="6 7" key="1">
    <citation type="journal article" date="2015" name="Int. J. Syst. Evol. Microbiol.">
        <title>Amycolatopsis rhabdoformis sp. nov., an actinomycete isolated from a tropical forest soil.</title>
        <authorList>
            <person name="Souza W.R."/>
            <person name="Silva R.E."/>
            <person name="Goodfellow M."/>
            <person name="Busarakam K."/>
            <person name="Figueiro F.S."/>
            <person name="Ferreira D."/>
            <person name="Rodrigues-Filho E."/>
            <person name="Moraes L.A.B."/>
            <person name="Zucchi T.D."/>
        </authorList>
    </citation>
    <scope>NUCLEOTIDE SEQUENCE [LARGE SCALE GENOMIC DNA]</scope>
    <source>
        <strain evidence="6 7">NCIMB 14900</strain>
    </source>
</reference>
<dbReference type="InterPro" id="IPR036852">
    <property type="entry name" value="Peptidase_S8/S53_dom_sf"/>
</dbReference>
<dbReference type="RefSeq" id="WP_326836591.1">
    <property type="nucleotide sequence ID" value="NZ_CP142149.1"/>
</dbReference>
<dbReference type="Gene3D" id="3.40.50.200">
    <property type="entry name" value="Peptidase S8/S53 domain"/>
    <property type="match status" value="1"/>
</dbReference>
<dbReference type="PROSITE" id="PS00138">
    <property type="entry name" value="SUBTILASE_SER"/>
    <property type="match status" value="1"/>
</dbReference>